<dbReference type="PROSITE" id="PS00305">
    <property type="entry name" value="11S_SEED_STORAGE"/>
    <property type="match status" value="1"/>
</dbReference>
<dbReference type="GO" id="GO:0045735">
    <property type="term" value="F:nutrient reservoir activity"/>
    <property type="evidence" value="ECO:0007669"/>
    <property type="project" value="UniProtKB-KW"/>
</dbReference>
<comment type="subunit">
    <text evidence="5">Hexamer; each subunit is composed of an acidic and a basic chain derived from a single precursor and linked by a disulfide bond.</text>
</comment>
<dbReference type="OrthoDB" id="1903982at2759"/>
<organism evidence="7 8">
    <name type="scientific">Nicotiana attenuata</name>
    <name type="common">Coyote tobacco</name>
    <dbReference type="NCBI Taxonomy" id="49451"/>
    <lineage>
        <taxon>Eukaryota</taxon>
        <taxon>Viridiplantae</taxon>
        <taxon>Streptophyta</taxon>
        <taxon>Embryophyta</taxon>
        <taxon>Tracheophyta</taxon>
        <taxon>Spermatophyta</taxon>
        <taxon>Magnoliopsida</taxon>
        <taxon>eudicotyledons</taxon>
        <taxon>Gunneridae</taxon>
        <taxon>Pentapetalae</taxon>
        <taxon>asterids</taxon>
        <taxon>lamiids</taxon>
        <taxon>Solanales</taxon>
        <taxon>Solanaceae</taxon>
        <taxon>Nicotianoideae</taxon>
        <taxon>Nicotianeae</taxon>
        <taxon>Nicotiana</taxon>
    </lineage>
</organism>
<feature type="signal peptide" evidence="5">
    <location>
        <begin position="1"/>
        <end position="21"/>
    </location>
</feature>
<dbReference type="OMA" id="QAKHYQG"/>
<dbReference type="AlphaFoldDB" id="A0A1J6JXR5"/>
<comment type="caution">
    <text evidence="7">The sequence shown here is derived from an EMBL/GenBank/DDBJ whole genome shotgun (WGS) entry which is preliminary data.</text>
</comment>
<proteinExistence type="inferred from homology"/>
<dbReference type="CDD" id="cd02243">
    <property type="entry name" value="cupin_11S_legumin_C"/>
    <property type="match status" value="1"/>
</dbReference>
<keyword evidence="8" id="KW-1185">Reference proteome</keyword>
<dbReference type="Proteomes" id="UP000187609">
    <property type="component" value="Unassembled WGS sequence"/>
</dbReference>
<keyword evidence="4 5" id="KW-1015">Disulfide bond</keyword>
<feature type="chain" id="PRO_5011825838" evidence="5">
    <location>
        <begin position="22"/>
        <end position="475"/>
    </location>
</feature>
<sequence length="475" mass="53610">MASSWLSFSLSFLLVLHGTFAQQRYQQQQGECQLNRLSPQEPTVRIQAEAGVTELWDPNNQQFQCAGVSLIRHVIQSRGMLLPSYVNTPLLAYVERGQGFYGIMQSGCPETFQSSQQMQQGERGAGSRFQDRHQRIGQFRQGDIIAFPAGAAHWVYNEGNEELVLVVLEDSSNNANQLGRTSRRFFIAGNPQQGQQQQQQGQYGGRSLRREQFQSGNVFSGFDVQVLAEAFGVDQETARRLQGQEDQRGHIVNIQQGLRVVRPPFSQEQEEREERQEQGQYGPRMNGIEEIICSAKVRQNIDDPSRADIYTPHAGRFTTVNSLTLPILSFLRLSAARGVLYRDSIMAPHWVTNAHKVIYITRGESRIQIVDHRGQAVLDDRVRQGQVVVVPQNYAVVKHAETEGCEWVEFNTNDNAMINTLSGRTSAIRGLPVDVIANSYQISRDEARRLKFNREETLIFRSSGRARSSERVAAA</sequence>
<gene>
    <name evidence="7" type="primary">GLUB5_1</name>
    <name evidence="7" type="ORF">A4A49_33577</name>
</gene>
<reference evidence="7" key="1">
    <citation type="submission" date="2016-11" db="EMBL/GenBank/DDBJ databases">
        <title>The genome of Nicotiana attenuata.</title>
        <authorList>
            <person name="Xu S."/>
            <person name="Brockmoeller T."/>
            <person name="Gaquerel E."/>
            <person name="Navarro A."/>
            <person name="Kuhl H."/>
            <person name="Gase K."/>
            <person name="Ling Z."/>
            <person name="Zhou W."/>
            <person name="Kreitzer C."/>
            <person name="Stanke M."/>
            <person name="Tang H."/>
            <person name="Lyons E."/>
            <person name="Pandey P."/>
            <person name="Pandey S.P."/>
            <person name="Timmermann B."/>
            <person name="Baldwin I.T."/>
        </authorList>
    </citation>
    <scope>NUCLEOTIDE SEQUENCE [LARGE SCALE GENOMIC DNA]</scope>
    <source>
        <strain evidence="7">UT</strain>
    </source>
</reference>
<dbReference type="InterPro" id="IPR006044">
    <property type="entry name" value="11S_seedstore_pln"/>
</dbReference>
<dbReference type="CDD" id="cd02242">
    <property type="entry name" value="cupin_11S_legumin_N"/>
    <property type="match status" value="1"/>
</dbReference>
<dbReference type="SMART" id="SM00835">
    <property type="entry name" value="Cupin_1"/>
    <property type="match status" value="2"/>
</dbReference>
<dbReference type="Gramene" id="OIT21902">
    <property type="protein sequence ID" value="OIT21902"/>
    <property type="gene ID" value="A4A49_33577"/>
</dbReference>
<dbReference type="InterPro" id="IPR022379">
    <property type="entry name" value="11S_seedstore_CS"/>
</dbReference>
<dbReference type="InterPro" id="IPR006045">
    <property type="entry name" value="Cupin_1"/>
</dbReference>
<dbReference type="SMR" id="A0A1J6JXR5"/>
<dbReference type="Pfam" id="PF00190">
    <property type="entry name" value="Cupin_1"/>
    <property type="match status" value="2"/>
</dbReference>
<comment type="similarity">
    <text evidence="1 5">Belongs to the 11S seed storage protein (globulins) family.</text>
</comment>
<evidence type="ECO:0000256" key="5">
    <source>
        <dbReference type="RuleBase" id="RU003681"/>
    </source>
</evidence>
<dbReference type="PRINTS" id="PR00439">
    <property type="entry name" value="11SGLOBULIN"/>
</dbReference>
<dbReference type="STRING" id="49451.A0A1J6JXR5"/>
<name>A0A1J6JXR5_NICAT</name>
<keyword evidence="3 5" id="KW-0708">Seed storage protein</keyword>
<dbReference type="KEGG" id="nau:109218288"/>
<dbReference type="InterPro" id="IPR014710">
    <property type="entry name" value="RmlC-like_jellyroll"/>
</dbReference>
<dbReference type="FunFam" id="2.60.120.10:FF:000073">
    <property type="entry name" value="Glycinin G1"/>
    <property type="match status" value="1"/>
</dbReference>
<accession>A0A1J6JXR5</accession>
<dbReference type="PANTHER" id="PTHR31189">
    <property type="entry name" value="OS03G0336100 PROTEIN-RELATED"/>
    <property type="match status" value="1"/>
</dbReference>
<protein>
    <submittedName>
        <fullName evidence="7">Glutelin type-b 5</fullName>
    </submittedName>
</protein>
<evidence type="ECO:0000313" key="8">
    <source>
        <dbReference type="Proteomes" id="UP000187609"/>
    </source>
</evidence>
<dbReference type="InterPro" id="IPR011051">
    <property type="entry name" value="RmlC_Cupin_sf"/>
</dbReference>
<dbReference type="PANTHER" id="PTHR31189:SF64">
    <property type="entry name" value="LEGUMIN A-LIKE"/>
    <property type="match status" value="1"/>
</dbReference>
<dbReference type="Gene3D" id="2.60.120.10">
    <property type="entry name" value="Jelly Rolls"/>
    <property type="match status" value="2"/>
</dbReference>
<feature type="domain" description="Cupin type-1" evidence="6">
    <location>
        <begin position="299"/>
        <end position="448"/>
    </location>
</feature>
<dbReference type="EMBL" id="MJEQ01004022">
    <property type="protein sequence ID" value="OIT21902.1"/>
    <property type="molecule type" value="Genomic_DNA"/>
</dbReference>
<evidence type="ECO:0000256" key="2">
    <source>
        <dbReference type="ARBA" id="ARBA00022761"/>
    </source>
</evidence>
<evidence type="ECO:0000256" key="1">
    <source>
        <dbReference type="ARBA" id="ARBA00007178"/>
    </source>
</evidence>
<evidence type="ECO:0000259" key="6">
    <source>
        <dbReference type="SMART" id="SM00835"/>
    </source>
</evidence>
<dbReference type="InterPro" id="IPR050253">
    <property type="entry name" value="Seed_Storage-Functional"/>
</dbReference>
<comment type="function">
    <text evidence="5">Seed storage protein.</text>
</comment>
<dbReference type="GeneID" id="109218288"/>
<evidence type="ECO:0000256" key="3">
    <source>
        <dbReference type="ARBA" id="ARBA00023129"/>
    </source>
</evidence>
<dbReference type="SUPFAM" id="SSF51182">
    <property type="entry name" value="RmlC-like cupins"/>
    <property type="match status" value="1"/>
</dbReference>
<evidence type="ECO:0000313" key="7">
    <source>
        <dbReference type="EMBL" id="OIT21902.1"/>
    </source>
</evidence>
<feature type="domain" description="Cupin type-1" evidence="6">
    <location>
        <begin position="35"/>
        <end position="239"/>
    </location>
</feature>
<evidence type="ECO:0000256" key="4">
    <source>
        <dbReference type="ARBA" id="ARBA00023157"/>
    </source>
</evidence>
<keyword evidence="5" id="KW-0732">Signal</keyword>
<keyword evidence="2 5" id="KW-0758">Storage protein</keyword>